<evidence type="ECO:0000256" key="1">
    <source>
        <dbReference type="SAM" id="MobiDB-lite"/>
    </source>
</evidence>
<keyword evidence="7" id="KW-1185">Reference proteome</keyword>
<dbReference type="EMBL" id="LUKN01004461">
    <property type="protein sequence ID" value="OAQ95991.1"/>
    <property type="molecule type" value="Genomic_DNA"/>
</dbReference>
<feature type="signal peptide" evidence="3">
    <location>
        <begin position="1"/>
        <end position="30"/>
    </location>
</feature>
<feature type="transmembrane region" description="Helical" evidence="2">
    <location>
        <begin position="118"/>
        <end position="138"/>
    </location>
</feature>
<feature type="transmembrane region" description="Helical" evidence="2">
    <location>
        <begin position="89"/>
        <end position="106"/>
    </location>
</feature>
<evidence type="ECO:0000256" key="2">
    <source>
        <dbReference type="SAM" id="Phobius"/>
    </source>
</evidence>
<dbReference type="PANTHER" id="PTHR31685:SF2">
    <property type="entry name" value="PROTEIN YTP1"/>
    <property type="match status" value="1"/>
</dbReference>
<sequence>MAIGRSHNAAGLASVASLLLAAALFGAARAHDHHGGQSAMPEGETVTKEPLDTITWLHIFVQMLAYGVIFPIGMVLGMTKSRWHVPTQVVGSSLALLGFFLGHAHGGRQYIGNNVHSFFANILQLLLIAQIVLGLYLKGHWERGINGRIRLLIRPFHSVIGKAMPLLAWVQMVFGGITTLGFCQGDHLGQCAAHFIMGGAFIAYGIILTIILLAGQVWIRRTGRSQEFFDSSVIAVWGCINTFTEHRWGTAWVKNDWQHTTMGELMVSAMTHAMFGKTLMAVGVTRVIEIAFVLKDKQSLHENGRTWNSFQYIPVFLMYAAGFLFMGATEEQMNLVASSGMDGVSYTLILYSLAFMTFLFANMLIHLYDRLSTDDEGAKYSNGHIRLNGSAAHEEGRLRDAEEFELEGLSDEEDHDESQGMLNRGDRASNDTPSTLGHNSHTSAH</sequence>
<dbReference type="InterPro" id="IPR018825">
    <property type="entry name" value="DUF2427"/>
</dbReference>
<feature type="compositionally biased region" description="Polar residues" evidence="1">
    <location>
        <begin position="430"/>
        <end position="445"/>
    </location>
</feature>
<dbReference type="Proteomes" id="UP000243081">
    <property type="component" value="Unassembled WGS sequence"/>
</dbReference>
<evidence type="ECO:0008006" key="8">
    <source>
        <dbReference type="Google" id="ProtNLM"/>
    </source>
</evidence>
<accession>A0A179I2D5</accession>
<evidence type="ECO:0000256" key="3">
    <source>
        <dbReference type="SAM" id="SignalP"/>
    </source>
</evidence>
<dbReference type="CDD" id="cd08760">
    <property type="entry name" value="Cyt_b561_FRRS1_like"/>
    <property type="match status" value="1"/>
</dbReference>
<dbReference type="Gene3D" id="1.20.120.1770">
    <property type="match status" value="1"/>
</dbReference>
<feature type="domain" description="DUF2427" evidence="4">
    <location>
        <begin position="41"/>
        <end position="140"/>
    </location>
</feature>
<comment type="caution">
    <text evidence="6">The sequence shown here is derived from an EMBL/GenBank/DDBJ whole genome shotgun (WGS) entry which is preliminary data.</text>
</comment>
<feature type="transmembrane region" description="Helical" evidence="2">
    <location>
        <begin position="159"/>
        <end position="182"/>
    </location>
</feature>
<feature type="compositionally biased region" description="Acidic residues" evidence="1">
    <location>
        <begin position="403"/>
        <end position="416"/>
    </location>
</feature>
<protein>
    <recommendedName>
        <fullName evidence="8">Cytochrome b561 domain-containing protein</fullName>
    </recommendedName>
</protein>
<feature type="transmembrane region" description="Helical" evidence="2">
    <location>
        <begin position="194"/>
        <end position="219"/>
    </location>
</feature>
<reference evidence="6 7" key="1">
    <citation type="submission" date="2016-03" db="EMBL/GenBank/DDBJ databases">
        <title>Fine-scale spatial genetic structure of a fungal parasite of coffee scale insects.</title>
        <authorList>
            <person name="Jackson D."/>
            <person name="Zemenick K.A."/>
            <person name="Malloure B."/>
            <person name="Quandt C.A."/>
            <person name="James T.Y."/>
        </authorList>
    </citation>
    <scope>NUCLEOTIDE SEQUENCE [LARGE SCALE GENOMIC DNA]</scope>
    <source>
        <strain evidence="6 7">UM487</strain>
    </source>
</reference>
<feature type="region of interest" description="Disordered" evidence="1">
    <location>
        <begin position="403"/>
        <end position="445"/>
    </location>
</feature>
<keyword evidence="2" id="KW-1133">Transmembrane helix</keyword>
<evidence type="ECO:0000259" key="5">
    <source>
        <dbReference type="Pfam" id="PF10355"/>
    </source>
</evidence>
<feature type="transmembrane region" description="Helical" evidence="2">
    <location>
        <begin position="348"/>
        <end position="368"/>
    </location>
</feature>
<evidence type="ECO:0000313" key="6">
    <source>
        <dbReference type="EMBL" id="OAQ95991.1"/>
    </source>
</evidence>
<dbReference type="PANTHER" id="PTHR31685">
    <property type="entry name" value="INTEGRAL MEMBRANE PROTEIN (AFU_ORTHOLOGUE AFUA_6G12730)-RELATED"/>
    <property type="match status" value="1"/>
</dbReference>
<keyword evidence="2" id="KW-0472">Membrane</keyword>
<dbReference type="InterPro" id="IPR018827">
    <property type="entry name" value="YTP1_C"/>
</dbReference>
<evidence type="ECO:0000313" key="7">
    <source>
        <dbReference type="Proteomes" id="UP000243081"/>
    </source>
</evidence>
<organism evidence="6 7">
    <name type="scientific">Cordyceps confragosa</name>
    <name type="common">Lecanicillium lecanii</name>
    <dbReference type="NCBI Taxonomy" id="2714763"/>
    <lineage>
        <taxon>Eukaryota</taxon>
        <taxon>Fungi</taxon>
        <taxon>Dikarya</taxon>
        <taxon>Ascomycota</taxon>
        <taxon>Pezizomycotina</taxon>
        <taxon>Sordariomycetes</taxon>
        <taxon>Hypocreomycetidae</taxon>
        <taxon>Hypocreales</taxon>
        <taxon>Cordycipitaceae</taxon>
        <taxon>Akanthomyces</taxon>
    </lineage>
</organism>
<dbReference type="Pfam" id="PF10348">
    <property type="entry name" value="DUF2427"/>
    <property type="match status" value="1"/>
</dbReference>
<evidence type="ECO:0000259" key="4">
    <source>
        <dbReference type="Pfam" id="PF10348"/>
    </source>
</evidence>
<feature type="domain" description="Protein YTP1-like C-terminal" evidence="5">
    <location>
        <begin position="265"/>
        <end position="368"/>
    </location>
</feature>
<dbReference type="OMA" id="CQGDHTG"/>
<keyword evidence="3" id="KW-0732">Signal</keyword>
<dbReference type="OrthoDB" id="4137487at2759"/>
<feature type="domain" description="Protein YTP1-like C-terminal" evidence="5">
    <location>
        <begin position="168"/>
        <end position="263"/>
    </location>
</feature>
<gene>
    <name evidence="6" type="ORF">LLEC1_01661</name>
</gene>
<feature type="transmembrane region" description="Helical" evidence="2">
    <location>
        <begin position="310"/>
        <end position="328"/>
    </location>
</feature>
<feature type="chain" id="PRO_5008104026" description="Cytochrome b561 domain-containing protein" evidence="3">
    <location>
        <begin position="31"/>
        <end position="445"/>
    </location>
</feature>
<dbReference type="Pfam" id="PF10355">
    <property type="entry name" value="Ytp1"/>
    <property type="match status" value="2"/>
</dbReference>
<dbReference type="AlphaFoldDB" id="A0A179I2D5"/>
<keyword evidence="2" id="KW-0812">Transmembrane</keyword>
<proteinExistence type="predicted"/>
<feature type="transmembrane region" description="Helical" evidence="2">
    <location>
        <begin position="54"/>
        <end position="77"/>
    </location>
</feature>
<name>A0A179I2D5_CORDF</name>